<organism evidence="12 13">
    <name type="scientific">Pseudobacter ginsenosidimutans</name>
    <dbReference type="NCBI Taxonomy" id="661488"/>
    <lineage>
        <taxon>Bacteria</taxon>
        <taxon>Pseudomonadati</taxon>
        <taxon>Bacteroidota</taxon>
        <taxon>Chitinophagia</taxon>
        <taxon>Chitinophagales</taxon>
        <taxon>Chitinophagaceae</taxon>
        <taxon>Pseudobacter</taxon>
    </lineage>
</organism>
<dbReference type="InterPro" id="IPR008969">
    <property type="entry name" value="CarboxyPept-like_regulatory"/>
</dbReference>
<dbReference type="Proteomes" id="UP000293874">
    <property type="component" value="Unassembled WGS sequence"/>
</dbReference>
<dbReference type="EMBL" id="SGXA01000001">
    <property type="protein sequence ID" value="RZS75705.1"/>
    <property type="molecule type" value="Genomic_DNA"/>
</dbReference>
<name>A0A4Q7N3Z8_9BACT</name>
<keyword evidence="6 8" id="KW-0472">Membrane</keyword>
<evidence type="ECO:0000256" key="7">
    <source>
        <dbReference type="ARBA" id="ARBA00023237"/>
    </source>
</evidence>
<dbReference type="Gene3D" id="2.40.170.20">
    <property type="entry name" value="TonB-dependent receptor, beta-barrel domain"/>
    <property type="match status" value="1"/>
</dbReference>
<reference evidence="12 13" key="1">
    <citation type="submission" date="2019-02" db="EMBL/GenBank/DDBJ databases">
        <title>Genomic Encyclopedia of Type Strains, Phase IV (KMG-IV): sequencing the most valuable type-strain genomes for metagenomic binning, comparative biology and taxonomic classification.</title>
        <authorList>
            <person name="Goeker M."/>
        </authorList>
    </citation>
    <scope>NUCLEOTIDE SEQUENCE [LARGE SCALE GENOMIC DNA]</scope>
    <source>
        <strain evidence="12 13">DSM 18116</strain>
    </source>
</reference>
<evidence type="ECO:0000256" key="4">
    <source>
        <dbReference type="ARBA" id="ARBA00022692"/>
    </source>
</evidence>
<keyword evidence="4 8" id="KW-0812">Transmembrane</keyword>
<dbReference type="InterPro" id="IPR012910">
    <property type="entry name" value="Plug_dom"/>
</dbReference>
<evidence type="ECO:0000256" key="3">
    <source>
        <dbReference type="ARBA" id="ARBA00022452"/>
    </source>
</evidence>
<evidence type="ECO:0000313" key="13">
    <source>
        <dbReference type="Proteomes" id="UP000293874"/>
    </source>
</evidence>
<dbReference type="GO" id="GO:0009279">
    <property type="term" value="C:cell outer membrane"/>
    <property type="evidence" value="ECO:0007669"/>
    <property type="project" value="UniProtKB-SubCell"/>
</dbReference>
<evidence type="ECO:0000256" key="1">
    <source>
        <dbReference type="ARBA" id="ARBA00004571"/>
    </source>
</evidence>
<dbReference type="Gene3D" id="2.60.40.1120">
    <property type="entry name" value="Carboxypeptidase-like, regulatory domain"/>
    <property type="match status" value="1"/>
</dbReference>
<evidence type="ECO:0000256" key="5">
    <source>
        <dbReference type="ARBA" id="ARBA00023077"/>
    </source>
</evidence>
<keyword evidence="3 8" id="KW-1134">Transmembrane beta strand</keyword>
<keyword evidence="5 9" id="KW-0798">TonB box</keyword>
<evidence type="ECO:0000256" key="6">
    <source>
        <dbReference type="ARBA" id="ARBA00023136"/>
    </source>
</evidence>
<dbReference type="InterPro" id="IPR036942">
    <property type="entry name" value="Beta-barrel_TonB_sf"/>
</dbReference>
<comment type="caution">
    <text evidence="12">The sequence shown here is derived from an EMBL/GenBank/DDBJ whole genome shotgun (WGS) entry which is preliminary data.</text>
</comment>
<dbReference type="Pfam" id="PF07715">
    <property type="entry name" value="Plug"/>
    <property type="match status" value="1"/>
</dbReference>
<dbReference type="AlphaFoldDB" id="A0A4Q7N3Z8"/>
<dbReference type="SUPFAM" id="SSF56935">
    <property type="entry name" value="Porins"/>
    <property type="match status" value="1"/>
</dbReference>
<keyword evidence="2 8" id="KW-0813">Transport</keyword>
<sequence length="1150" mass="126935">MLMRSPLPGRADGRGLKWMHPWKDRLTKTILVMKMISVLLLVSLMTAYGNGKAQTVTLSGKDIPMKQVFEKIRIQTGFEFIWDKNTLEEASPVTVDIRNMPLKQALDICFEGQPLRYSFIDKVIAITRKPVSLLQVFQEAAVITGRVLAEDKKLPLEGVNIAVKGTGLGTTTDAQGNFVIAAEPGQVLVISFVGYTTQEVKVGSATSYIVNLKVAVTNLDQTVVVGYGTQSKRNVTGSIAKVAELKAEENITGNVFNAMQGRVAGLQVRGFDGTPGSQPNFSIRGVQTINSSNISPLIVVDGLIVDAGAGTVTTNAPNFNFSNINPQDIESIEVLKDASSSAIYGARGAQGVILITTKRGKANSRSAVNVNTYYGLTNSTLGYRAMNTQQYEAAFKEARQNRIGDIDKLLNAGGLTPGRIQVLEDEKDLLEYEINSFKLGTSSGVYENDWVKKITNKNAVTQNIQASLSGGNLNNTYYFSFGRYSEENTIGRGRFNRYSGKLALTQKVNKWLKIGADLNVSLSESKDLNSPLIDAFGARPDMPDSIPFNPDGTVGYWIELTTHPLAGNYQTSLVTRNWNYLGNAFGEVSIMPGLTFKSTLAGVRSQSGTIGFYSPLSMYGQYNSGQHNDNGSSGLQYTFNNTLTYQLAVSSLRGDILLGQEYYQNKLTTTGFSIFGFPSSEGLWYPGNGSSYGSNMYENRTYSEAGESYFMRTNLSWDNKYLLSASMRRDGTSKLTGKNRYSWFPALSAGWIISDEAFFSSNPIISFLKLKSGIGLTGNIRTLGYFDFADMVNTGTYLGKPTLQLNNIRGNRDLNWERTKQFDAGIEARFLNNKLSMTLEFYQKRTDGLLTTLNTPLSSGGYSSQRGNLGTVQNKGIDLELSYNSKATSRDQFSWNAGIALNFNRNKIIYLRDSIMGYGYYMPGGPMPFVKKGQSVGSLRLYKSLGVDPNTGDLMYEDRNKDGKISAADQDYIPVAQPKLAGGFNLGASWHGFSLNTSFTFSVGNKLYNLDDQYSRVYSIDWSGVMSNRPEFATDRWRKPGDNSYYPRAIVGPHGAGQTEDWNTLPSTHYLFDASYLRLRNVTLAYQFDEKLLKRAGIPAIRLYTSFQNVFVIKNRNLKLADPEVGIETGIQYSFVPIPRTIAFGIDITL</sequence>
<dbReference type="InterPro" id="IPR023996">
    <property type="entry name" value="TonB-dep_OMP_SusC/RagA"/>
</dbReference>
<protein>
    <submittedName>
        <fullName evidence="12">TonB-linked SusC/RagA family outer membrane protein</fullName>
    </submittedName>
</protein>
<gene>
    <name evidence="12" type="ORF">EV199_1578</name>
</gene>
<evidence type="ECO:0000256" key="2">
    <source>
        <dbReference type="ARBA" id="ARBA00022448"/>
    </source>
</evidence>
<dbReference type="PROSITE" id="PS52016">
    <property type="entry name" value="TONB_DEPENDENT_REC_3"/>
    <property type="match status" value="1"/>
</dbReference>
<dbReference type="NCBIfam" id="TIGR04056">
    <property type="entry name" value="OMP_RagA_SusC"/>
    <property type="match status" value="1"/>
</dbReference>
<dbReference type="SUPFAM" id="SSF49464">
    <property type="entry name" value="Carboxypeptidase regulatory domain-like"/>
    <property type="match status" value="1"/>
</dbReference>
<dbReference type="Gene3D" id="2.170.130.10">
    <property type="entry name" value="TonB-dependent receptor, plug domain"/>
    <property type="match status" value="1"/>
</dbReference>
<dbReference type="Pfam" id="PF00593">
    <property type="entry name" value="TonB_dep_Rec_b-barrel"/>
    <property type="match status" value="1"/>
</dbReference>
<evidence type="ECO:0000256" key="9">
    <source>
        <dbReference type="RuleBase" id="RU003357"/>
    </source>
</evidence>
<dbReference type="InterPro" id="IPR000531">
    <property type="entry name" value="Beta-barrel_TonB"/>
</dbReference>
<proteinExistence type="inferred from homology"/>
<comment type="similarity">
    <text evidence="8 9">Belongs to the TonB-dependent receptor family.</text>
</comment>
<keyword evidence="13" id="KW-1185">Reference proteome</keyword>
<comment type="subcellular location">
    <subcellularLocation>
        <location evidence="1 8">Cell outer membrane</location>
        <topology evidence="1 8">Multi-pass membrane protein</topology>
    </subcellularLocation>
</comment>
<dbReference type="InterPro" id="IPR023997">
    <property type="entry name" value="TonB-dep_OMP_SusC/RagA_CS"/>
</dbReference>
<evidence type="ECO:0000256" key="8">
    <source>
        <dbReference type="PROSITE-ProRule" id="PRU01360"/>
    </source>
</evidence>
<accession>A0A4Q7N3Z8</accession>
<dbReference type="Pfam" id="PF13715">
    <property type="entry name" value="CarbopepD_reg_2"/>
    <property type="match status" value="1"/>
</dbReference>
<evidence type="ECO:0000313" key="12">
    <source>
        <dbReference type="EMBL" id="RZS75705.1"/>
    </source>
</evidence>
<feature type="domain" description="TonB-dependent receptor-like beta-barrel" evidence="10">
    <location>
        <begin position="596"/>
        <end position="1109"/>
    </location>
</feature>
<dbReference type="InterPro" id="IPR037066">
    <property type="entry name" value="Plug_dom_sf"/>
</dbReference>
<evidence type="ECO:0000259" key="11">
    <source>
        <dbReference type="Pfam" id="PF07715"/>
    </source>
</evidence>
<dbReference type="InterPro" id="IPR039426">
    <property type="entry name" value="TonB-dep_rcpt-like"/>
</dbReference>
<feature type="domain" description="TonB-dependent receptor plug" evidence="11">
    <location>
        <begin position="232"/>
        <end position="352"/>
    </location>
</feature>
<evidence type="ECO:0000259" key="10">
    <source>
        <dbReference type="Pfam" id="PF00593"/>
    </source>
</evidence>
<keyword evidence="7 8" id="KW-0998">Cell outer membrane</keyword>
<dbReference type="NCBIfam" id="TIGR04057">
    <property type="entry name" value="SusC_RagA_signa"/>
    <property type="match status" value="1"/>
</dbReference>